<dbReference type="Gene3D" id="3.40.50.11770">
    <property type="match status" value="1"/>
</dbReference>
<dbReference type="Pfam" id="PF02655">
    <property type="entry name" value="ATP-grasp_3"/>
    <property type="match status" value="1"/>
</dbReference>
<evidence type="ECO:0000259" key="2">
    <source>
        <dbReference type="PROSITE" id="PS50975"/>
    </source>
</evidence>
<dbReference type="InterPro" id="IPR011761">
    <property type="entry name" value="ATP-grasp"/>
</dbReference>
<dbReference type="EMBL" id="CP036265">
    <property type="protein sequence ID" value="QDT15311.1"/>
    <property type="molecule type" value="Genomic_DNA"/>
</dbReference>
<dbReference type="Gene3D" id="3.30.470.20">
    <property type="entry name" value="ATP-grasp fold, B domain"/>
    <property type="match status" value="1"/>
</dbReference>
<sequence length="342" mass="37204">MRVFLSEHLTCGAVHQAEANPLFPEGAAMLRALAADAAQVDGVQVVVTWAAGLVPFGVPGVEVVEVPSVRQEPWFFGEQFGKADRTLHIAPEEALGMRAYQYGEFTGDAWLGCTASAVEQAGDKTELHRIAAAAGVRRPAILEGVKPLPFPFVRKLEDGAGGDAILFRDNADFTALSPELNEIGDPPDVWMSLYHYFSEQYIPGRPCSVAVINDDPLPAGVQDVRIDGSPGRLSYHGGMIPAPEIDQAAVRRLVAQVYEAVPGLRGWWGIDFVIPDEPFEGSFDPVLIEVNPRLTTSYLGYRALTPDNLAERLLFSERPFPPLRWRPGTATFTKGGRVDVSP</sequence>
<evidence type="ECO:0000313" key="3">
    <source>
        <dbReference type="EMBL" id="QDT15311.1"/>
    </source>
</evidence>
<keyword evidence="1" id="KW-0547">Nucleotide-binding</keyword>
<dbReference type="PROSITE" id="PS50975">
    <property type="entry name" value="ATP_GRASP"/>
    <property type="match status" value="1"/>
</dbReference>
<dbReference type="SUPFAM" id="SSF56059">
    <property type="entry name" value="Glutathione synthetase ATP-binding domain-like"/>
    <property type="match status" value="1"/>
</dbReference>
<proteinExistence type="predicted"/>
<evidence type="ECO:0000256" key="1">
    <source>
        <dbReference type="PROSITE-ProRule" id="PRU00409"/>
    </source>
</evidence>
<feature type="domain" description="ATP-grasp" evidence="2">
    <location>
        <begin position="115"/>
        <end position="318"/>
    </location>
</feature>
<dbReference type="AlphaFoldDB" id="A0A517P7F0"/>
<organism evidence="3 4">
    <name type="scientific">Alienimonas californiensis</name>
    <dbReference type="NCBI Taxonomy" id="2527989"/>
    <lineage>
        <taxon>Bacteria</taxon>
        <taxon>Pseudomonadati</taxon>
        <taxon>Planctomycetota</taxon>
        <taxon>Planctomycetia</taxon>
        <taxon>Planctomycetales</taxon>
        <taxon>Planctomycetaceae</taxon>
        <taxon>Alienimonas</taxon>
    </lineage>
</organism>
<keyword evidence="4" id="KW-1185">Reference proteome</keyword>
<protein>
    <submittedName>
        <fullName evidence="3">ATP-grasp domain protein</fullName>
    </submittedName>
</protein>
<evidence type="ECO:0000313" key="4">
    <source>
        <dbReference type="Proteomes" id="UP000318741"/>
    </source>
</evidence>
<dbReference type="InterPro" id="IPR003806">
    <property type="entry name" value="ATP-grasp_PylC-type"/>
</dbReference>
<gene>
    <name evidence="3" type="ORF">CA12_13940</name>
</gene>
<accession>A0A517P7F0</accession>
<dbReference type="GO" id="GO:0005524">
    <property type="term" value="F:ATP binding"/>
    <property type="evidence" value="ECO:0007669"/>
    <property type="project" value="UniProtKB-UniRule"/>
</dbReference>
<reference evidence="3 4" key="1">
    <citation type="submission" date="2019-02" db="EMBL/GenBank/DDBJ databases">
        <title>Deep-cultivation of Planctomycetes and their phenomic and genomic characterization uncovers novel biology.</title>
        <authorList>
            <person name="Wiegand S."/>
            <person name="Jogler M."/>
            <person name="Boedeker C."/>
            <person name="Pinto D."/>
            <person name="Vollmers J."/>
            <person name="Rivas-Marin E."/>
            <person name="Kohn T."/>
            <person name="Peeters S.H."/>
            <person name="Heuer A."/>
            <person name="Rast P."/>
            <person name="Oberbeckmann S."/>
            <person name="Bunk B."/>
            <person name="Jeske O."/>
            <person name="Meyerdierks A."/>
            <person name="Storesund J.E."/>
            <person name="Kallscheuer N."/>
            <person name="Luecker S."/>
            <person name="Lage O.M."/>
            <person name="Pohl T."/>
            <person name="Merkel B.J."/>
            <person name="Hornburger P."/>
            <person name="Mueller R.-W."/>
            <person name="Bruemmer F."/>
            <person name="Labrenz M."/>
            <person name="Spormann A.M."/>
            <person name="Op den Camp H."/>
            <person name="Overmann J."/>
            <person name="Amann R."/>
            <person name="Jetten M.S.M."/>
            <person name="Mascher T."/>
            <person name="Medema M.H."/>
            <person name="Devos D.P."/>
            <person name="Kaster A.-K."/>
            <person name="Ovreas L."/>
            <person name="Rohde M."/>
            <person name="Galperin M.Y."/>
            <person name="Jogler C."/>
        </authorList>
    </citation>
    <scope>NUCLEOTIDE SEQUENCE [LARGE SCALE GENOMIC DNA]</scope>
    <source>
        <strain evidence="3 4">CA12</strain>
    </source>
</reference>
<dbReference type="RefSeq" id="WP_145358120.1">
    <property type="nucleotide sequence ID" value="NZ_CP036265.1"/>
</dbReference>
<dbReference type="GO" id="GO:0046872">
    <property type="term" value="F:metal ion binding"/>
    <property type="evidence" value="ECO:0007669"/>
    <property type="project" value="InterPro"/>
</dbReference>
<dbReference type="Proteomes" id="UP000318741">
    <property type="component" value="Chromosome"/>
</dbReference>
<name>A0A517P7F0_9PLAN</name>
<keyword evidence="1" id="KW-0067">ATP-binding</keyword>
<dbReference type="KEGG" id="acaf:CA12_13940"/>
<dbReference type="OrthoDB" id="271331at2"/>